<dbReference type="CDD" id="cd09272">
    <property type="entry name" value="RNase_HI_RT_Ty1"/>
    <property type="match status" value="1"/>
</dbReference>
<dbReference type="Pfam" id="PF13976">
    <property type="entry name" value="gag_pre-integrs"/>
    <property type="match status" value="1"/>
</dbReference>
<gene>
    <name evidence="4" type="ORF">Tco_0839830</name>
</gene>
<reference evidence="4" key="2">
    <citation type="submission" date="2022-01" db="EMBL/GenBank/DDBJ databases">
        <authorList>
            <person name="Yamashiro T."/>
            <person name="Shiraishi A."/>
            <person name="Satake H."/>
            <person name="Nakayama K."/>
        </authorList>
    </citation>
    <scope>NUCLEOTIDE SEQUENCE</scope>
</reference>
<protein>
    <submittedName>
        <fullName evidence="4">Retrovirus-related pol polyprotein from transposon TNT 1-94</fullName>
    </submittedName>
</protein>
<dbReference type="Proteomes" id="UP001151760">
    <property type="component" value="Unassembled WGS sequence"/>
</dbReference>
<dbReference type="InterPro" id="IPR012337">
    <property type="entry name" value="RNaseH-like_sf"/>
</dbReference>
<dbReference type="InterPro" id="IPR025724">
    <property type="entry name" value="GAG-pre-integrase_dom"/>
</dbReference>
<comment type="caution">
    <text evidence="4">The sequence shown here is derived from an EMBL/GenBank/DDBJ whole genome shotgun (WGS) entry which is preliminary data.</text>
</comment>
<reference evidence="4" key="1">
    <citation type="journal article" date="2022" name="Int. J. Mol. Sci.">
        <title>Draft Genome of Tanacetum Coccineum: Genomic Comparison of Closely Related Tanacetum-Family Plants.</title>
        <authorList>
            <person name="Yamashiro T."/>
            <person name="Shiraishi A."/>
            <person name="Nakayama K."/>
            <person name="Satake H."/>
        </authorList>
    </citation>
    <scope>NUCLEOTIDE SEQUENCE</scope>
</reference>
<dbReference type="SUPFAM" id="SSF53098">
    <property type="entry name" value="Ribonuclease H-like"/>
    <property type="match status" value="1"/>
</dbReference>
<keyword evidence="5" id="KW-1185">Reference proteome</keyword>
<evidence type="ECO:0000259" key="2">
    <source>
        <dbReference type="Pfam" id="PF13976"/>
    </source>
</evidence>
<feature type="region of interest" description="Disordered" evidence="1">
    <location>
        <begin position="289"/>
        <end position="312"/>
    </location>
</feature>
<feature type="compositionally biased region" description="Low complexity" evidence="1">
    <location>
        <begin position="297"/>
        <end position="308"/>
    </location>
</feature>
<evidence type="ECO:0000256" key="1">
    <source>
        <dbReference type="SAM" id="MobiDB-lite"/>
    </source>
</evidence>
<accession>A0ABQ5AVL3</accession>
<sequence>MLKVVRVNQNLKKDYKAKFKKMKAKLALLEASPPASKSSKPFQSKNKCLIAETFNWDEEEISNDEEETQVKVLMALADDELFVGKNHARNGGYIDITMKKVNILLSMDEDLDWKNYLKYINIDLKYVEEQILNLLSKYNKIVFELNKCRDDLLDLKQAKLEAATFQIQNTKLIKLNHALQDQLKEERKLTESSSKNDANDNLFVPASLDYDHEMIPKSKDWVERLNPESKLPNFNTRRILVPERPATIFDPEPVTSSVPIEVKTYDQESKIYELPKLVQILMDEKINSTQKPREPISLSSQPESSKSSQNYKAQPYQYASPSKQILKSKAKPFPPCTHCGFNDHRLDDCRNYPKCKLFVLLVEVVCTQPLITMILNTLKERHIREPIWYLDNGCSRSITGVKSYLYKYVEQLGPKVAFVNGLIYNLISINQLCDAKYIVQFDATQGTIFNANKEIVLIAPRRNDVYVIDMSSLTINGAYFFAKASESINWLWHKRLSHLNFKTINKLAKKNKFLGLPSLVYSKDKPCSACEKGKHKRASFKTKQNFSIRKCLHLLHMDLFRPVTERKNKTLIEAARTMMNGSVLSKHFWTEAVRIACYTQNRSIIVKIQDRNPYEIYRQRIPDISYFHVFGCPVFIHNDKDHLGKFDAKADGGYFLGYSFNSKAFRLFNIRRKQIEETYHVTFDESIKAIRFDLNGYSDSTMLVLTWIEKAPPVPAKSLGGSWFVGVLRNNSQWLSSTVAEYVAAAGCCANILWIKSQLSNYDIHYKMVPIFWDNTNAIAISNNPVLHSETKHIDIRHFFIKDHILKGDIGLHFILTKYQLADIFTKPIDEPTFTKLKAELGMLNIDWEFWSTVIAYDPFPFIDETEQRLLREILIKFSVLNRQRHLTHDFNTFCSSTGLDYKHGKYVAHPTSKVVKKELGKIAINPSYLDKTPV</sequence>
<dbReference type="InterPro" id="IPR039537">
    <property type="entry name" value="Retrotran_Ty1/copia-like"/>
</dbReference>
<dbReference type="Pfam" id="PF25597">
    <property type="entry name" value="SH3_retrovirus"/>
    <property type="match status" value="1"/>
</dbReference>
<dbReference type="InterPro" id="IPR057670">
    <property type="entry name" value="SH3_retrovirus"/>
</dbReference>
<feature type="domain" description="Retroviral polymerase SH3-like" evidence="3">
    <location>
        <begin position="632"/>
        <end position="686"/>
    </location>
</feature>
<dbReference type="EMBL" id="BQNB010012581">
    <property type="protein sequence ID" value="GJT05368.1"/>
    <property type="molecule type" value="Genomic_DNA"/>
</dbReference>
<dbReference type="PANTHER" id="PTHR42648:SF32">
    <property type="entry name" value="RIBONUCLEASE H-LIKE DOMAIN, GAG-PRE-INTEGRASE DOMAIN PROTEIN-RELATED"/>
    <property type="match status" value="1"/>
</dbReference>
<organism evidence="4 5">
    <name type="scientific">Tanacetum coccineum</name>
    <dbReference type="NCBI Taxonomy" id="301880"/>
    <lineage>
        <taxon>Eukaryota</taxon>
        <taxon>Viridiplantae</taxon>
        <taxon>Streptophyta</taxon>
        <taxon>Embryophyta</taxon>
        <taxon>Tracheophyta</taxon>
        <taxon>Spermatophyta</taxon>
        <taxon>Magnoliopsida</taxon>
        <taxon>eudicotyledons</taxon>
        <taxon>Gunneridae</taxon>
        <taxon>Pentapetalae</taxon>
        <taxon>asterids</taxon>
        <taxon>campanulids</taxon>
        <taxon>Asterales</taxon>
        <taxon>Asteraceae</taxon>
        <taxon>Asteroideae</taxon>
        <taxon>Anthemideae</taxon>
        <taxon>Anthemidinae</taxon>
        <taxon>Tanacetum</taxon>
    </lineage>
</organism>
<proteinExistence type="predicted"/>
<name>A0ABQ5AVL3_9ASTR</name>
<feature type="domain" description="GAG-pre-integrase" evidence="2">
    <location>
        <begin position="465"/>
        <end position="535"/>
    </location>
</feature>
<dbReference type="PANTHER" id="PTHR42648">
    <property type="entry name" value="TRANSPOSASE, PUTATIVE-RELATED"/>
    <property type="match status" value="1"/>
</dbReference>
<evidence type="ECO:0000313" key="5">
    <source>
        <dbReference type="Proteomes" id="UP001151760"/>
    </source>
</evidence>
<evidence type="ECO:0000313" key="4">
    <source>
        <dbReference type="EMBL" id="GJT05368.1"/>
    </source>
</evidence>
<evidence type="ECO:0000259" key="3">
    <source>
        <dbReference type="Pfam" id="PF25597"/>
    </source>
</evidence>